<accession>A0AAJ0F4Q3</accession>
<feature type="compositionally biased region" description="Low complexity" evidence="1">
    <location>
        <begin position="10"/>
        <end position="21"/>
    </location>
</feature>
<feature type="compositionally biased region" description="Low complexity" evidence="1">
    <location>
        <begin position="44"/>
        <end position="55"/>
    </location>
</feature>
<feature type="compositionally biased region" description="Pro residues" evidence="1">
    <location>
        <begin position="106"/>
        <end position="134"/>
    </location>
</feature>
<evidence type="ECO:0000313" key="2">
    <source>
        <dbReference type="EMBL" id="KAK1754826.1"/>
    </source>
</evidence>
<name>A0AAJ0F4Q3_9PEZI</name>
<feature type="compositionally biased region" description="Gly residues" evidence="1">
    <location>
        <begin position="389"/>
        <end position="401"/>
    </location>
</feature>
<feature type="region of interest" description="Disordered" evidence="1">
    <location>
        <begin position="1"/>
        <end position="161"/>
    </location>
</feature>
<proteinExistence type="predicted"/>
<dbReference type="AlphaFoldDB" id="A0AAJ0F4Q3"/>
<protein>
    <submittedName>
        <fullName evidence="2">Uncharacterized protein</fullName>
    </submittedName>
</protein>
<comment type="caution">
    <text evidence="2">The sequence shown here is derived from an EMBL/GenBank/DDBJ whole genome shotgun (WGS) entry which is preliminary data.</text>
</comment>
<dbReference type="EMBL" id="MU839835">
    <property type="protein sequence ID" value="KAK1754826.1"/>
    <property type="molecule type" value="Genomic_DNA"/>
</dbReference>
<feature type="region of interest" description="Disordered" evidence="1">
    <location>
        <begin position="377"/>
        <end position="449"/>
    </location>
</feature>
<feature type="compositionally biased region" description="Basic and acidic residues" evidence="1">
    <location>
        <begin position="402"/>
        <end position="414"/>
    </location>
</feature>
<feature type="compositionally biased region" description="Basic and acidic residues" evidence="1">
    <location>
        <begin position="135"/>
        <end position="145"/>
    </location>
</feature>
<dbReference type="Proteomes" id="UP001239445">
    <property type="component" value="Unassembled WGS sequence"/>
</dbReference>
<sequence>MPGQPALGMPSATPSPATLPSDDNPPRDQQPQSRLLASPAPENQQQQDQQPQRPFQRQRRPGQSLRSSILGGAAAPAPIRPSRLRASVETLVRKLSRHNLQSPTTAPSPPPPSEQPTSPPPPLPPPPIASPQPGDPKDGPPKLDENLLVVDDDNNNDDDDECWSAQQLLNDLNYRRSSSSRTLQQQHQHQQPPSRVFVPAATSAVPLDDADMLLLPRPPSAIVALRPSGVYYSYNLADHMDIHHDHHSDHLAGSGSDPAPAAIIPCSAADDDDMIESPVGNSCMALEIQLEVDESFCSNNDTVMSFDNTDDFLELDRARFESYLANRTARAPAPTGQMMAGSGAGTMMRRNVDGIPLRYRLSADAALRCQNLVRSKPRMRRRKKIMRAGAGGGGGGGGSGGDGERERMMGRERAGCGGGMSIGRQQPGQWQGPGQGQGPSSSAGDMGSR</sequence>
<feature type="region of interest" description="Disordered" evidence="1">
    <location>
        <begin position="176"/>
        <end position="197"/>
    </location>
</feature>
<gene>
    <name evidence="2" type="ORF">QBC47DRAFT_403233</name>
</gene>
<keyword evidence="3" id="KW-1185">Reference proteome</keyword>
<feature type="compositionally biased region" description="Basic residues" evidence="1">
    <location>
        <begin position="377"/>
        <end position="386"/>
    </location>
</feature>
<dbReference type="PANTHER" id="PTHR48125">
    <property type="entry name" value="LP07818P1"/>
    <property type="match status" value="1"/>
</dbReference>
<reference evidence="2" key="1">
    <citation type="submission" date="2023-06" db="EMBL/GenBank/DDBJ databases">
        <title>Genome-scale phylogeny and comparative genomics of the fungal order Sordariales.</title>
        <authorList>
            <consortium name="Lawrence Berkeley National Laboratory"/>
            <person name="Hensen N."/>
            <person name="Bonometti L."/>
            <person name="Westerberg I."/>
            <person name="Brannstrom I.O."/>
            <person name="Guillou S."/>
            <person name="Cros-Aarteil S."/>
            <person name="Calhoun S."/>
            <person name="Haridas S."/>
            <person name="Kuo A."/>
            <person name="Mondo S."/>
            <person name="Pangilinan J."/>
            <person name="Riley R."/>
            <person name="Labutti K."/>
            <person name="Andreopoulos B."/>
            <person name="Lipzen A."/>
            <person name="Chen C."/>
            <person name="Yanf M."/>
            <person name="Daum C."/>
            <person name="Ng V."/>
            <person name="Clum A."/>
            <person name="Steindorff A."/>
            <person name="Ohm R."/>
            <person name="Martin F."/>
            <person name="Silar P."/>
            <person name="Natvig D."/>
            <person name="Lalanne C."/>
            <person name="Gautier V."/>
            <person name="Ament-Velasquez S.L."/>
            <person name="Kruys A."/>
            <person name="Hutchinson M.I."/>
            <person name="Powell A.J."/>
            <person name="Barry K."/>
            <person name="Miller A.N."/>
            <person name="Grigoriev I.V."/>
            <person name="Debuchy R."/>
            <person name="Gladieux P."/>
            <person name="Thoren M.H."/>
            <person name="Johannesson H."/>
        </authorList>
    </citation>
    <scope>NUCLEOTIDE SEQUENCE</scope>
    <source>
        <strain evidence="2">PSN4</strain>
    </source>
</reference>
<feature type="compositionally biased region" description="Low complexity" evidence="1">
    <location>
        <begin position="176"/>
        <end position="195"/>
    </location>
</feature>
<dbReference type="PANTHER" id="PTHR48125:SF12">
    <property type="entry name" value="AT HOOK TRANSCRIPTION FACTOR FAMILY-RELATED"/>
    <property type="match status" value="1"/>
</dbReference>
<evidence type="ECO:0000313" key="3">
    <source>
        <dbReference type="Proteomes" id="UP001239445"/>
    </source>
</evidence>
<feature type="compositionally biased region" description="Acidic residues" evidence="1">
    <location>
        <begin position="150"/>
        <end position="161"/>
    </location>
</feature>
<evidence type="ECO:0000256" key="1">
    <source>
        <dbReference type="SAM" id="MobiDB-lite"/>
    </source>
</evidence>
<organism evidence="2 3">
    <name type="scientific">Echria macrotheca</name>
    <dbReference type="NCBI Taxonomy" id="438768"/>
    <lineage>
        <taxon>Eukaryota</taxon>
        <taxon>Fungi</taxon>
        <taxon>Dikarya</taxon>
        <taxon>Ascomycota</taxon>
        <taxon>Pezizomycotina</taxon>
        <taxon>Sordariomycetes</taxon>
        <taxon>Sordariomycetidae</taxon>
        <taxon>Sordariales</taxon>
        <taxon>Schizotheciaceae</taxon>
        <taxon>Echria</taxon>
    </lineage>
</organism>